<accession>A0A7S2ZZL3</accession>
<feature type="region of interest" description="Disordered" evidence="2">
    <location>
        <begin position="253"/>
        <end position="281"/>
    </location>
</feature>
<feature type="compositionally biased region" description="Basic and acidic residues" evidence="2">
    <location>
        <begin position="253"/>
        <end position="267"/>
    </location>
</feature>
<name>A0A7S2ZZL3_9RHOD</name>
<keyword evidence="1" id="KW-0539">Nucleus</keyword>
<evidence type="ECO:0000313" key="4">
    <source>
        <dbReference type="EMBL" id="CAE0055433.1"/>
    </source>
</evidence>
<dbReference type="AlphaFoldDB" id="A0A7S2ZZL3"/>
<evidence type="ECO:0000313" key="5">
    <source>
        <dbReference type="EMBL" id="CAE0055434.1"/>
    </source>
</evidence>
<sequence>MTDASLSLGFDDSIVRMGLPAPSIELSLPGFGELSNSATALDRIDSKPGPEVNFSAFNSEISSSTAPVEKKSFLLAEDSEQDVVVVEDAFSRFPKRRVDEDKHHPNFELSWYNDRPHEEHATFSSLPPRAPVNCTPGESTAKPQKRMRKEPVAISTVTAKSPDSSKRRTWTEEEVQKFYEGLYKFQADFQSISAYIGTKRADQVSSLFRKEFSRAQQHFKKDGIIVPTQRGAKANLADQVAVLKQWAVERSEDTQTAESDIRTESAKLPRKKSSAKHHVQLVPESKNDETILRSHGFNPLVVVVLRGHRPVSDIIEHLTGKWRSLLPPRTDIQLLGNFEATAKIDEVLEQLGNPKVPRLRYELLYDDEPIVGESTLSRLLGNSVTFPTSLLPSGPNGIPDEVAEEVVLPFTCEDANDGMEETLADHVTACPSPPGGSAFASIFQ</sequence>
<reference evidence="5" key="1">
    <citation type="submission" date="2021-01" db="EMBL/GenBank/DDBJ databases">
        <authorList>
            <person name="Corre E."/>
            <person name="Pelletier E."/>
            <person name="Niang G."/>
            <person name="Scheremetjew M."/>
            <person name="Finn R."/>
            <person name="Kale V."/>
            <person name="Holt S."/>
            <person name="Cochrane G."/>
            <person name="Meng A."/>
            <person name="Brown T."/>
            <person name="Cohen L."/>
        </authorList>
    </citation>
    <scope>NUCLEOTIDE SEQUENCE</scope>
    <source>
        <strain evidence="5">CCMP 769</strain>
    </source>
</reference>
<dbReference type="PANTHER" id="PTHR12802">
    <property type="entry name" value="SWI/SNF COMPLEX-RELATED"/>
    <property type="match status" value="1"/>
</dbReference>
<feature type="compositionally biased region" description="Basic residues" evidence="2">
    <location>
        <begin position="268"/>
        <end position="279"/>
    </location>
</feature>
<feature type="domain" description="Myb-like" evidence="3">
    <location>
        <begin position="166"/>
        <end position="214"/>
    </location>
</feature>
<gene>
    <name evidence="4" type="ORF">RMAR00112_LOCUS23464</name>
    <name evidence="5" type="ORF">RMAR00112_LOCUS23465</name>
</gene>
<evidence type="ECO:0000256" key="1">
    <source>
        <dbReference type="ARBA" id="ARBA00023242"/>
    </source>
</evidence>
<feature type="region of interest" description="Disordered" evidence="2">
    <location>
        <begin position="120"/>
        <end position="168"/>
    </location>
</feature>
<organism evidence="5">
    <name type="scientific">Rhodosorus marinus</name>
    <dbReference type="NCBI Taxonomy" id="101924"/>
    <lineage>
        <taxon>Eukaryota</taxon>
        <taxon>Rhodophyta</taxon>
        <taxon>Stylonematophyceae</taxon>
        <taxon>Stylonematales</taxon>
        <taxon>Stylonemataceae</taxon>
        <taxon>Rhodosorus</taxon>
    </lineage>
</organism>
<dbReference type="SMART" id="SM00717">
    <property type="entry name" value="SANT"/>
    <property type="match status" value="1"/>
</dbReference>
<dbReference type="InterPro" id="IPR001005">
    <property type="entry name" value="SANT/Myb"/>
</dbReference>
<proteinExistence type="predicted"/>
<dbReference type="CDD" id="cd00167">
    <property type="entry name" value="SANT"/>
    <property type="match status" value="1"/>
</dbReference>
<evidence type="ECO:0000259" key="3">
    <source>
        <dbReference type="SMART" id="SM00717"/>
    </source>
</evidence>
<dbReference type="InterPro" id="IPR009057">
    <property type="entry name" value="Homeodomain-like_sf"/>
</dbReference>
<dbReference type="PANTHER" id="PTHR12802:SF155">
    <property type="entry name" value="DEUBIQUITINASE MYSM1"/>
    <property type="match status" value="1"/>
</dbReference>
<dbReference type="SUPFAM" id="SSF46689">
    <property type="entry name" value="Homeodomain-like"/>
    <property type="match status" value="1"/>
</dbReference>
<dbReference type="EMBL" id="HBHW01030304">
    <property type="protein sequence ID" value="CAE0055433.1"/>
    <property type="molecule type" value="Transcribed_RNA"/>
</dbReference>
<dbReference type="Gene3D" id="1.20.58.1880">
    <property type="match status" value="1"/>
</dbReference>
<protein>
    <recommendedName>
        <fullName evidence="3">Myb-like domain-containing protein</fullName>
    </recommendedName>
</protein>
<evidence type="ECO:0000256" key="2">
    <source>
        <dbReference type="SAM" id="MobiDB-lite"/>
    </source>
</evidence>
<dbReference type="EMBL" id="HBHW01030305">
    <property type="protein sequence ID" value="CAE0055434.1"/>
    <property type="molecule type" value="Transcribed_RNA"/>
</dbReference>